<evidence type="ECO:0000256" key="4">
    <source>
        <dbReference type="SAM" id="SignalP"/>
    </source>
</evidence>
<reference evidence="5 6" key="1">
    <citation type="journal article" date="2014" name="Int. J. Syst. Evol. Microbiol.">
        <title>Ramlibacter solisilvae sp. nov., isolated from forest soil, and emended description of the genus Ramlibacter.</title>
        <authorList>
            <person name="Lee H.J."/>
            <person name="Lee S.H."/>
            <person name="Lee S.S."/>
            <person name="Lee J.S."/>
            <person name="Kim Y."/>
            <person name="Kim S.C."/>
            <person name="Jeon C.O."/>
        </authorList>
    </citation>
    <scope>NUCLEOTIDE SEQUENCE [LARGE SCALE GENOMIC DNA]</scope>
    <source>
        <strain evidence="5 6">5-10</strain>
    </source>
</reference>
<dbReference type="RefSeq" id="WP_061503692.1">
    <property type="nucleotide sequence ID" value="NZ_CP010951.1"/>
</dbReference>
<dbReference type="AlphaFoldDB" id="A0A127JZ82"/>
<dbReference type="Pfam" id="PF03060">
    <property type="entry name" value="NMO"/>
    <property type="match status" value="2"/>
</dbReference>
<dbReference type="InterPro" id="IPR004136">
    <property type="entry name" value="NMO"/>
</dbReference>
<keyword evidence="6" id="KW-1185">Reference proteome</keyword>
<evidence type="ECO:0000313" key="5">
    <source>
        <dbReference type="EMBL" id="AMO25271.1"/>
    </source>
</evidence>
<keyword evidence="4" id="KW-0732">Signal</keyword>
<dbReference type="InterPro" id="IPR013785">
    <property type="entry name" value="Aldolase_TIM"/>
</dbReference>
<dbReference type="GO" id="GO:0018580">
    <property type="term" value="F:nitronate monooxygenase activity"/>
    <property type="evidence" value="ECO:0007669"/>
    <property type="project" value="InterPro"/>
</dbReference>
<dbReference type="PANTHER" id="PTHR32332:SF31">
    <property type="entry name" value="2-NITROPROPANE DIOXYGENASE FAMILY, PUTATIVE (AFU_ORTHOLOGUE AFUA_2G09850)-RELATED"/>
    <property type="match status" value="1"/>
</dbReference>
<dbReference type="PANTHER" id="PTHR32332">
    <property type="entry name" value="2-NITROPROPANE DIOXYGENASE"/>
    <property type="match status" value="1"/>
</dbReference>
<proteinExistence type="predicted"/>
<evidence type="ECO:0000256" key="2">
    <source>
        <dbReference type="ARBA" id="ARBA00022643"/>
    </source>
</evidence>
<evidence type="ECO:0000256" key="3">
    <source>
        <dbReference type="ARBA" id="ARBA00023002"/>
    </source>
</evidence>
<keyword evidence="1" id="KW-0285">Flavoprotein</keyword>
<dbReference type="EMBL" id="CP010951">
    <property type="protein sequence ID" value="AMO25271.1"/>
    <property type="molecule type" value="Genomic_DNA"/>
</dbReference>
<evidence type="ECO:0000313" key="6">
    <source>
        <dbReference type="Proteomes" id="UP000070433"/>
    </source>
</evidence>
<evidence type="ECO:0000256" key="1">
    <source>
        <dbReference type="ARBA" id="ARBA00022630"/>
    </source>
</evidence>
<dbReference type="Proteomes" id="UP000070433">
    <property type="component" value="Chromosome"/>
</dbReference>
<protein>
    <submittedName>
        <fullName evidence="5">Oxidoreductase</fullName>
    </submittedName>
</protein>
<dbReference type="SUPFAM" id="SSF51412">
    <property type="entry name" value="Inosine monophosphate dehydrogenase (IMPDH)"/>
    <property type="match status" value="1"/>
</dbReference>
<gene>
    <name evidence="5" type="ORF">UC35_05690</name>
</gene>
<sequence length="326" mass="34285">MRLKTRLTEKLRIKHPVLLAPMGVMAGGKLAAAVSDAGGLGIIGGGYGDADWLERQFAAAGNARVGCGFITWSMARDPTLLDQVLAKRPAALMLSFGEVEPHASRIKAQGVPLICQVQGMKYLREAVEAGADIIVAEGCEAGGHSGLRGLFTLVPEAADYLSKHSPDTVLVAAGGVGDGRGLAAALMLGADGVLVGTRLLASRESEAPEGFRQAIISADGDATVKSNSVDVVRKRYWPNPEFVVRVLNNSFVSKWHGCERDLEAAIDVEHERFWTAFAAGDADHSGVLMGEVSGIIHDAPPAAQIVEDMVAQACRLLGSHSGCVVR</sequence>
<dbReference type="OrthoDB" id="9778912at2"/>
<organism evidence="5 6">
    <name type="scientific">Ramlibacter tataouinensis</name>
    <dbReference type="NCBI Taxonomy" id="94132"/>
    <lineage>
        <taxon>Bacteria</taxon>
        <taxon>Pseudomonadati</taxon>
        <taxon>Pseudomonadota</taxon>
        <taxon>Betaproteobacteria</taxon>
        <taxon>Burkholderiales</taxon>
        <taxon>Comamonadaceae</taxon>
        <taxon>Ramlibacter</taxon>
    </lineage>
</organism>
<dbReference type="Gene3D" id="3.20.20.70">
    <property type="entry name" value="Aldolase class I"/>
    <property type="match status" value="1"/>
</dbReference>
<feature type="signal peptide" evidence="4">
    <location>
        <begin position="1"/>
        <end position="26"/>
    </location>
</feature>
<dbReference type="PATRIC" id="fig|94132.3.peg.1146"/>
<accession>A0A127JZ82</accession>
<dbReference type="CDD" id="cd04730">
    <property type="entry name" value="NPD_like"/>
    <property type="match status" value="1"/>
</dbReference>
<keyword evidence="2" id="KW-0288">FMN</keyword>
<name>A0A127JZ82_9BURK</name>
<keyword evidence="3" id="KW-0560">Oxidoreductase</keyword>
<feature type="chain" id="PRO_5007449941" evidence="4">
    <location>
        <begin position="27"/>
        <end position="326"/>
    </location>
</feature>